<dbReference type="Gene3D" id="1.10.3290.10">
    <property type="entry name" value="Fido-like domain"/>
    <property type="match status" value="1"/>
</dbReference>
<dbReference type="RefSeq" id="WP_050334724.1">
    <property type="nucleotide sequence ID" value="NZ_CP012195.1"/>
</dbReference>
<protein>
    <submittedName>
        <fullName evidence="5">Fic domain protein</fullName>
    </submittedName>
</protein>
<sequence>MSAYDILIDEFNNKTPNGLYYLTQINFSYNSNKIEGSKLSKEQTRYIYETSSLLSQKDEVIRVDDIIETINHFKAFDFMLETAKKSLDENYIKNIHKLLKQGITKNQIIGKFKTKQNYIGDFITTRHENVSKEINNLLNTYNEVENITIDDIIDFHHKFESIHPFEDGNGRVGRLIMFKECLKNNITPFIIDEEHKLFYYRGLREYKTTKGFLIDTCLNAQDIYAEILKNHTKNNI</sequence>
<reference evidence="5 6" key="1">
    <citation type="journal article" date="2015" name="Genome Announc.">
        <title>Complete Genome Sequence of the Campylobacter ureolyticus Clinical Isolate RIGS 9880.</title>
        <authorList>
            <person name="Miller W.G."/>
            <person name="Yee E."/>
            <person name="On S.L."/>
            <person name="Andersen L.P."/>
            <person name="Bono J.L."/>
        </authorList>
    </citation>
    <scope>NUCLEOTIDE SEQUENCE [LARGE SCALE GENOMIC DNA]</scope>
    <source>
        <strain evidence="5 6">RIGS 9880</strain>
    </source>
</reference>
<feature type="binding site" evidence="2">
    <location>
        <begin position="167"/>
        <end position="174"/>
    </location>
    <ligand>
        <name>ATP</name>
        <dbReference type="ChEBI" id="CHEBI:30616"/>
    </ligand>
</feature>
<evidence type="ECO:0000256" key="1">
    <source>
        <dbReference type="PIRSR" id="PIRSR640198-1"/>
    </source>
</evidence>
<feature type="site" description="Important for autoinhibition of adenylyltransferase activity" evidence="3">
    <location>
        <position position="35"/>
    </location>
</feature>
<dbReference type="Pfam" id="PF02661">
    <property type="entry name" value="Fic"/>
    <property type="match status" value="1"/>
</dbReference>
<evidence type="ECO:0000313" key="5">
    <source>
        <dbReference type="EMBL" id="AKT90676.1"/>
    </source>
</evidence>
<evidence type="ECO:0000256" key="3">
    <source>
        <dbReference type="PIRSR" id="PIRSR640198-3"/>
    </source>
</evidence>
<feature type="binding site" evidence="2">
    <location>
        <begin position="199"/>
        <end position="200"/>
    </location>
    <ligand>
        <name>ATP</name>
        <dbReference type="ChEBI" id="CHEBI:30616"/>
    </ligand>
</feature>
<dbReference type="PANTHER" id="PTHR13504:SF38">
    <property type="entry name" value="FIDO DOMAIN-CONTAINING PROTEIN"/>
    <property type="match status" value="1"/>
</dbReference>
<dbReference type="InterPro" id="IPR040198">
    <property type="entry name" value="Fido_containing"/>
</dbReference>
<dbReference type="PROSITE" id="PS51459">
    <property type="entry name" value="FIDO"/>
    <property type="match status" value="1"/>
</dbReference>
<keyword evidence="2" id="KW-0547">Nucleotide-binding</keyword>
<evidence type="ECO:0000313" key="6">
    <source>
        <dbReference type="Proteomes" id="UP000063971"/>
    </source>
</evidence>
<proteinExistence type="predicted"/>
<keyword evidence="2" id="KW-0067">ATP-binding</keyword>
<dbReference type="KEGG" id="cure:CUREO_0817"/>
<feature type="active site" evidence="1">
    <location>
        <position position="163"/>
    </location>
</feature>
<dbReference type="EMBL" id="CP012195">
    <property type="protein sequence ID" value="AKT90676.1"/>
    <property type="molecule type" value="Genomic_DNA"/>
</dbReference>
<evidence type="ECO:0000256" key="2">
    <source>
        <dbReference type="PIRSR" id="PIRSR640198-2"/>
    </source>
</evidence>
<organism evidence="5 6">
    <name type="scientific">Campylobacter ureolyticus RIGS 9880</name>
    <dbReference type="NCBI Taxonomy" id="1032069"/>
    <lineage>
        <taxon>Bacteria</taxon>
        <taxon>Pseudomonadati</taxon>
        <taxon>Campylobacterota</taxon>
        <taxon>Epsilonproteobacteria</taxon>
        <taxon>Campylobacterales</taxon>
        <taxon>Campylobacteraceae</taxon>
        <taxon>Campylobacter</taxon>
    </lineage>
</organism>
<name>A0AAU8U2J6_9BACT</name>
<dbReference type="InterPro" id="IPR003812">
    <property type="entry name" value="Fido"/>
</dbReference>
<gene>
    <name evidence="5" type="ORF">CUREO_0817</name>
</gene>
<dbReference type="AlphaFoldDB" id="A0AAU8U2J6"/>
<dbReference type="InterPro" id="IPR036597">
    <property type="entry name" value="Fido-like_dom_sf"/>
</dbReference>
<dbReference type="GO" id="GO:0005524">
    <property type="term" value="F:ATP binding"/>
    <property type="evidence" value="ECO:0007669"/>
    <property type="project" value="UniProtKB-KW"/>
</dbReference>
<accession>A0AAU8U2J6</accession>
<dbReference type="Proteomes" id="UP000063971">
    <property type="component" value="Chromosome"/>
</dbReference>
<evidence type="ECO:0000259" key="4">
    <source>
        <dbReference type="PROSITE" id="PS51459"/>
    </source>
</evidence>
<dbReference type="SUPFAM" id="SSF140931">
    <property type="entry name" value="Fic-like"/>
    <property type="match status" value="1"/>
</dbReference>
<dbReference type="PANTHER" id="PTHR13504">
    <property type="entry name" value="FIDO DOMAIN-CONTAINING PROTEIN DDB_G0283145"/>
    <property type="match status" value="1"/>
</dbReference>
<feature type="domain" description="Fido" evidence="4">
    <location>
        <begin position="87"/>
        <end position="229"/>
    </location>
</feature>